<feature type="transmembrane region" description="Helical" evidence="3">
    <location>
        <begin position="114"/>
        <end position="140"/>
    </location>
</feature>
<dbReference type="Pfam" id="PF14237">
    <property type="entry name" value="GYF_2"/>
    <property type="match status" value="1"/>
</dbReference>
<keyword evidence="3" id="KW-0472">Membrane</keyword>
<sequence length="254" mass="27041">MSEWFHAEGNRQQGPLPAEQLVELFRNNQISLDTLVWRDGLPQWQPLRSVVDELGLIVPALDVAAPAVEPEPEPEPEPVAPPPPQPPVLPPSTPYATQTPAGVLPPPKKKLSGCALTAIIGGGLLLVLVPVMAILAAIALPAYNDYTVRAKVATAVNALQPLKQQVQHFADDEGRCPGANDAGFPAPGDFTQAGLSAVNIGRFNNGHCGIEATLAVPGKSLDGDLLWLEYDRDSGRWECSGESDDKYLPPSCRG</sequence>
<evidence type="ECO:0000259" key="4">
    <source>
        <dbReference type="Pfam" id="PF14237"/>
    </source>
</evidence>
<evidence type="ECO:0000313" key="6">
    <source>
        <dbReference type="Proteomes" id="UP000634179"/>
    </source>
</evidence>
<accession>A0AA40Y3X6</accession>
<dbReference type="Gene3D" id="3.30.700.10">
    <property type="entry name" value="Glycoprotein, Type 4 Pilin"/>
    <property type="match status" value="1"/>
</dbReference>
<name>A0AA40Y3X6_STEMA</name>
<dbReference type="GO" id="GO:0007155">
    <property type="term" value="P:cell adhesion"/>
    <property type="evidence" value="ECO:0007669"/>
    <property type="project" value="InterPro"/>
</dbReference>
<evidence type="ECO:0000256" key="3">
    <source>
        <dbReference type="SAM" id="Phobius"/>
    </source>
</evidence>
<keyword evidence="3" id="KW-0812">Transmembrane</keyword>
<reference evidence="5" key="1">
    <citation type="submission" date="2020-11" db="EMBL/GenBank/DDBJ databases">
        <title>Enhanced detection system for hospital associated transmission using whole genome sequencing surveillance.</title>
        <authorList>
            <person name="Harrison L.H."/>
            <person name="Van Tyne D."/>
            <person name="Marsh J.W."/>
            <person name="Griffith M.P."/>
            <person name="Snyder D.J."/>
            <person name="Cooper V.S."/>
            <person name="Mustapha M."/>
        </authorList>
    </citation>
    <scope>NUCLEOTIDE SEQUENCE</scope>
    <source>
        <strain evidence="5">STEN00053</strain>
    </source>
</reference>
<dbReference type="InterPro" id="IPR025640">
    <property type="entry name" value="GYF_2"/>
</dbReference>
<dbReference type="InterPro" id="IPR045584">
    <property type="entry name" value="Pilin-like"/>
</dbReference>
<dbReference type="Pfam" id="PF00114">
    <property type="entry name" value="Pilin"/>
    <property type="match status" value="1"/>
</dbReference>
<gene>
    <name evidence="5" type="ORF">I5V89_11370</name>
</gene>
<dbReference type="AlphaFoldDB" id="A0AA40Y3X6"/>
<organism evidence="5 6">
    <name type="scientific">Stenotrophomonas maltophilia</name>
    <name type="common">Pseudomonas maltophilia</name>
    <name type="synonym">Xanthomonas maltophilia</name>
    <dbReference type="NCBI Taxonomy" id="40324"/>
    <lineage>
        <taxon>Bacteria</taxon>
        <taxon>Pseudomonadati</taxon>
        <taxon>Pseudomonadota</taxon>
        <taxon>Gammaproteobacteria</taxon>
        <taxon>Lysobacterales</taxon>
        <taxon>Lysobacteraceae</taxon>
        <taxon>Stenotrophomonas</taxon>
        <taxon>Stenotrophomonas maltophilia group</taxon>
    </lineage>
</organism>
<dbReference type="Proteomes" id="UP000634179">
    <property type="component" value="Unassembled WGS sequence"/>
</dbReference>
<comment type="similarity">
    <text evidence="1">Belongs to the N-Me-Phe pilin family.</text>
</comment>
<evidence type="ECO:0000313" key="5">
    <source>
        <dbReference type="EMBL" id="MBH1790472.1"/>
    </source>
</evidence>
<comment type="caution">
    <text evidence="5">The sequence shown here is derived from an EMBL/GenBank/DDBJ whole genome shotgun (WGS) entry which is preliminary data.</text>
</comment>
<dbReference type="SUPFAM" id="SSF54523">
    <property type="entry name" value="Pili subunits"/>
    <property type="match status" value="1"/>
</dbReference>
<keyword evidence="3" id="KW-1133">Transmembrane helix</keyword>
<feature type="region of interest" description="Disordered" evidence="2">
    <location>
        <begin position="67"/>
        <end position="104"/>
    </location>
</feature>
<dbReference type="EMBL" id="JADUOV010000007">
    <property type="protein sequence ID" value="MBH1790472.1"/>
    <property type="molecule type" value="Genomic_DNA"/>
</dbReference>
<evidence type="ECO:0000256" key="1">
    <source>
        <dbReference type="ARBA" id="ARBA00005233"/>
    </source>
</evidence>
<evidence type="ECO:0000256" key="2">
    <source>
        <dbReference type="SAM" id="MobiDB-lite"/>
    </source>
</evidence>
<feature type="compositionally biased region" description="Pro residues" evidence="2">
    <location>
        <begin position="77"/>
        <end position="93"/>
    </location>
</feature>
<dbReference type="RefSeq" id="WP_014648567.1">
    <property type="nucleotide sequence ID" value="NZ_JANKBX010000002.1"/>
</dbReference>
<proteinExistence type="inferred from homology"/>
<feature type="domain" description="GYF" evidence="4">
    <location>
        <begin position="4"/>
        <end position="50"/>
    </location>
</feature>
<dbReference type="InterPro" id="IPR001082">
    <property type="entry name" value="Pilin"/>
</dbReference>
<protein>
    <submittedName>
        <fullName evidence="5">DUF4339 domain-containing protein</fullName>
    </submittedName>
</protein>
<dbReference type="GO" id="GO:0009289">
    <property type="term" value="C:pilus"/>
    <property type="evidence" value="ECO:0007669"/>
    <property type="project" value="InterPro"/>
</dbReference>